<name>A0ACC2GSN9_DALPE</name>
<dbReference type="EMBL" id="CM055736">
    <property type="protein sequence ID" value="KAJ8006633.1"/>
    <property type="molecule type" value="Genomic_DNA"/>
</dbReference>
<gene>
    <name evidence="1" type="ORF">DPEC_G00109260</name>
</gene>
<sequence length="505" mass="56746">MALSTLSSNELIQILIDGGLTMTEGEVQKFRENEVDGETVHLGLTDSMLDHLFKGSFKKQAKFLQIVRQMQEPGHGEASPTQSNTQPNMGRGCPVTATHSTEEMDTEEMHTITFQVLDVDAATSSQSVGRLPNVYVLPSFPKELQAKLDAKEEVQRVPQYRHKIIRVLHETVAMYTMYPTHAEYVKVAQALIRKYPFLKDVTGNGYHTWHMSLKRKFKTERAPLVQNDEVKLIKEKFAHGTKSKLPGTESPITCLRTKPRLELHVLGEDAFSIAGHVKILQTQYSKAQPDTAIVRDLMQRTFAWRQKEIAEGMSVEDTLKKYPFLKTPSGLLEEVGRIHSTASISFTDGFNPIVPKVLALAQGKSPLAKQYLEAREEALTEDPPDFRAALILLPIIFKESVDHHIMMGEREPNTPYPIVQVTQEDWKSTFGGRSSCSLKIDRVKVCEGMKLASKPVLSSKFWLHRVTGGKSSPYCVTLLLPVLLLSGSYTRHMYQVGIRMPLSST</sequence>
<accession>A0ACC2GSN9</accession>
<keyword evidence="2" id="KW-1185">Reference proteome</keyword>
<reference evidence="1" key="1">
    <citation type="submission" date="2021-05" db="EMBL/GenBank/DDBJ databases">
        <authorList>
            <person name="Pan Q."/>
            <person name="Jouanno E."/>
            <person name="Zahm M."/>
            <person name="Klopp C."/>
            <person name="Cabau C."/>
            <person name="Louis A."/>
            <person name="Berthelot C."/>
            <person name="Parey E."/>
            <person name="Roest Crollius H."/>
            <person name="Montfort J."/>
            <person name="Robinson-Rechavi M."/>
            <person name="Bouchez O."/>
            <person name="Lampietro C."/>
            <person name="Lopez Roques C."/>
            <person name="Donnadieu C."/>
            <person name="Postlethwait J."/>
            <person name="Bobe J."/>
            <person name="Dillon D."/>
            <person name="Chandos A."/>
            <person name="von Hippel F."/>
            <person name="Guiguen Y."/>
        </authorList>
    </citation>
    <scope>NUCLEOTIDE SEQUENCE</scope>
    <source>
        <strain evidence="1">YG-Jan2019</strain>
    </source>
</reference>
<comment type="caution">
    <text evidence="1">The sequence shown here is derived from an EMBL/GenBank/DDBJ whole genome shotgun (WGS) entry which is preliminary data.</text>
</comment>
<evidence type="ECO:0000313" key="2">
    <source>
        <dbReference type="Proteomes" id="UP001157502"/>
    </source>
</evidence>
<dbReference type="Proteomes" id="UP001157502">
    <property type="component" value="Chromosome 9"/>
</dbReference>
<proteinExistence type="predicted"/>
<protein>
    <submittedName>
        <fullName evidence="1">Uncharacterized protein</fullName>
    </submittedName>
</protein>
<organism evidence="1 2">
    <name type="scientific">Dallia pectoralis</name>
    <name type="common">Alaska blackfish</name>
    <dbReference type="NCBI Taxonomy" id="75939"/>
    <lineage>
        <taxon>Eukaryota</taxon>
        <taxon>Metazoa</taxon>
        <taxon>Chordata</taxon>
        <taxon>Craniata</taxon>
        <taxon>Vertebrata</taxon>
        <taxon>Euteleostomi</taxon>
        <taxon>Actinopterygii</taxon>
        <taxon>Neopterygii</taxon>
        <taxon>Teleostei</taxon>
        <taxon>Protacanthopterygii</taxon>
        <taxon>Esociformes</taxon>
        <taxon>Umbridae</taxon>
        <taxon>Dallia</taxon>
    </lineage>
</organism>
<evidence type="ECO:0000313" key="1">
    <source>
        <dbReference type="EMBL" id="KAJ8006633.1"/>
    </source>
</evidence>